<evidence type="ECO:0000313" key="2">
    <source>
        <dbReference type="Proteomes" id="UP000325081"/>
    </source>
</evidence>
<organism evidence="1 2">
    <name type="scientific">Striga asiatica</name>
    <name type="common">Asiatic witchweed</name>
    <name type="synonym">Buchnera asiatica</name>
    <dbReference type="NCBI Taxonomy" id="4170"/>
    <lineage>
        <taxon>Eukaryota</taxon>
        <taxon>Viridiplantae</taxon>
        <taxon>Streptophyta</taxon>
        <taxon>Embryophyta</taxon>
        <taxon>Tracheophyta</taxon>
        <taxon>Spermatophyta</taxon>
        <taxon>Magnoliopsida</taxon>
        <taxon>eudicotyledons</taxon>
        <taxon>Gunneridae</taxon>
        <taxon>Pentapetalae</taxon>
        <taxon>asterids</taxon>
        <taxon>lamiids</taxon>
        <taxon>Lamiales</taxon>
        <taxon>Orobanchaceae</taxon>
        <taxon>Buchnereae</taxon>
        <taxon>Striga</taxon>
    </lineage>
</organism>
<protein>
    <submittedName>
        <fullName evidence="1">U2 snRNP auxilliary factor</fullName>
    </submittedName>
</protein>
<keyword evidence="2" id="KW-1185">Reference proteome</keyword>
<reference evidence="2" key="1">
    <citation type="journal article" date="2019" name="Curr. Biol.">
        <title>Genome Sequence of Striga asiatica Provides Insight into the Evolution of Plant Parasitism.</title>
        <authorList>
            <person name="Yoshida S."/>
            <person name="Kim S."/>
            <person name="Wafula E.K."/>
            <person name="Tanskanen J."/>
            <person name="Kim Y.M."/>
            <person name="Honaas L."/>
            <person name="Yang Z."/>
            <person name="Spallek T."/>
            <person name="Conn C.E."/>
            <person name="Ichihashi Y."/>
            <person name="Cheong K."/>
            <person name="Cui S."/>
            <person name="Der J.P."/>
            <person name="Gundlach H."/>
            <person name="Jiao Y."/>
            <person name="Hori C."/>
            <person name="Ishida J.K."/>
            <person name="Kasahara H."/>
            <person name="Kiba T."/>
            <person name="Kim M.S."/>
            <person name="Koo N."/>
            <person name="Laohavisit A."/>
            <person name="Lee Y.H."/>
            <person name="Lumba S."/>
            <person name="McCourt P."/>
            <person name="Mortimer J.C."/>
            <person name="Mutuku J.M."/>
            <person name="Nomura T."/>
            <person name="Sasaki-Sekimoto Y."/>
            <person name="Seto Y."/>
            <person name="Wang Y."/>
            <person name="Wakatake T."/>
            <person name="Sakakibara H."/>
            <person name="Demura T."/>
            <person name="Yamaguchi S."/>
            <person name="Yoneyama K."/>
            <person name="Manabe R.I."/>
            <person name="Nelson D.C."/>
            <person name="Schulman A.H."/>
            <person name="Timko M.P."/>
            <person name="dePamphilis C.W."/>
            <person name="Choi D."/>
            <person name="Shirasu K."/>
        </authorList>
    </citation>
    <scope>NUCLEOTIDE SEQUENCE [LARGE SCALE GENOMIC DNA]</scope>
    <source>
        <strain evidence="2">cv. UVA1</strain>
    </source>
</reference>
<comment type="caution">
    <text evidence="1">The sequence shown here is derived from an EMBL/GenBank/DDBJ whole genome shotgun (WGS) entry which is preliminary data.</text>
</comment>
<dbReference type="EMBL" id="BKCP01007959">
    <property type="protein sequence ID" value="GER47573.1"/>
    <property type="molecule type" value="Genomic_DNA"/>
</dbReference>
<accession>A0A5A7QQE5</accession>
<name>A0A5A7QQE5_STRAF</name>
<gene>
    <name evidence="1" type="ORF">STAS_24685</name>
</gene>
<sequence>MELVNRLSPNRWGAVVDAYLVVLLLRLNLRQPVPPRPNHPPIASVKVMRKLKGSMATATAGGGLYLYYRASTPLQWGREVVEVMSEFEGAVADANGGADELVGSAHDPRPFRRLSPHHFESALSRHRCQSDDLHHRGYLLRRGSRLSPLCGRLSRRRCRPFRVAAAVIEETPPVERAGLRASLVSSRQTVVWPALALPSVVFSDSWVGMVKALRWIVGGRWFWYGLPGWF</sequence>
<dbReference type="Proteomes" id="UP000325081">
    <property type="component" value="Unassembled WGS sequence"/>
</dbReference>
<dbReference type="AlphaFoldDB" id="A0A5A7QQE5"/>
<evidence type="ECO:0000313" key="1">
    <source>
        <dbReference type="EMBL" id="GER47573.1"/>
    </source>
</evidence>
<proteinExistence type="predicted"/>